<protein>
    <submittedName>
        <fullName evidence="8">Insulin-induced protein family</fullName>
    </submittedName>
</protein>
<dbReference type="PANTHER" id="PTHR36774">
    <property type="entry name" value="INSULIN-INDUCED PROTEIN"/>
    <property type="match status" value="1"/>
</dbReference>
<organism evidence="8 9">
    <name type="scientific">Quillaja saponaria</name>
    <name type="common">Soap bark tree</name>
    <dbReference type="NCBI Taxonomy" id="32244"/>
    <lineage>
        <taxon>Eukaryota</taxon>
        <taxon>Viridiplantae</taxon>
        <taxon>Streptophyta</taxon>
        <taxon>Embryophyta</taxon>
        <taxon>Tracheophyta</taxon>
        <taxon>Spermatophyta</taxon>
        <taxon>Magnoliopsida</taxon>
        <taxon>eudicotyledons</taxon>
        <taxon>Gunneridae</taxon>
        <taxon>Pentapetalae</taxon>
        <taxon>rosids</taxon>
        <taxon>fabids</taxon>
        <taxon>Fabales</taxon>
        <taxon>Quillajaceae</taxon>
        <taxon>Quillaja</taxon>
    </lineage>
</organism>
<accession>A0AAD7VEQ2</accession>
<dbReference type="GO" id="GO:0005789">
    <property type="term" value="C:endoplasmic reticulum membrane"/>
    <property type="evidence" value="ECO:0007669"/>
    <property type="project" value="UniProtKB-SubCell"/>
</dbReference>
<keyword evidence="4" id="KW-0256">Endoplasmic reticulum</keyword>
<gene>
    <name evidence="8" type="ORF">O6P43_010888</name>
</gene>
<comment type="subcellular location">
    <subcellularLocation>
        <location evidence="1">Endoplasmic reticulum membrane</location>
        <topology evidence="1">Multi-pass membrane protein</topology>
    </subcellularLocation>
</comment>
<dbReference type="InterPro" id="IPR025929">
    <property type="entry name" value="INSIG_fam"/>
</dbReference>
<evidence type="ECO:0000256" key="4">
    <source>
        <dbReference type="ARBA" id="ARBA00022824"/>
    </source>
</evidence>
<comment type="similarity">
    <text evidence="2">Belongs to the INSIG family.</text>
</comment>
<keyword evidence="6 7" id="KW-0472">Membrane</keyword>
<dbReference type="AlphaFoldDB" id="A0AAD7VEQ2"/>
<evidence type="ECO:0000256" key="1">
    <source>
        <dbReference type="ARBA" id="ARBA00004477"/>
    </source>
</evidence>
<feature type="transmembrane region" description="Helical" evidence="7">
    <location>
        <begin position="174"/>
        <end position="195"/>
    </location>
</feature>
<name>A0AAD7VEQ2_QUISA</name>
<keyword evidence="9" id="KW-1185">Reference proteome</keyword>
<evidence type="ECO:0000256" key="2">
    <source>
        <dbReference type="ARBA" id="ARBA00007475"/>
    </source>
</evidence>
<feature type="transmembrane region" description="Helical" evidence="7">
    <location>
        <begin position="89"/>
        <end position="109"/>
    </location>
</feature>
<comment type="caution">
    <text evidence="8">The sequence shown here is derived from an EMBL/GenBank/DDBJ whole genome shotgun (WGS) entry which is preliminary data.</text>
</comment>
<evidence type="ECO:0000256" key="6">
    <source>
        <dbReference type="ARBA" id="ARBA00023136"/>
    </source>
</evidence>
<evidence type="ECO:0000256" key="7">
    <source>
        <dbReference type="SAM" id="Phobius"/>
    </source>
</evidence>
<keyword evidence="3 7" id="KW-0812">Transmembrane</keyword>
<sequence>MHALIALGSSCFLHNHPFQAKFKSFLLKPQCTQRQQNKTSLRTTWPSLSFSLFGSGFFLGPLIDGLHSRVNLVVYQTGAIDIGLLHTNIWVPPLLGLFYCTVGLLQLYLDQRTSYKVPEGSLGKTIASLIALVLFIELSAELYKAGIADNIEAYILFSFAEFIWYFLDRAWSGFAMACVVGLGCPLAEIPVMKFFHLWYYPEANVQIFGQGLVTWTITCYFVYTPFVINLSRWLQRRFAAADTE</sequence>
<evidence type="ECO:0000313" key="8">
    <source>
        <dbReference type="EMBL" id="KAJ7973101.1"/>
    </source>
</evidence>
<dbReference type="Pfam" id="PF07281">
    <property type="entry name" value="INSIG"/>
    <property type="match status" value="1"/>
</dbReference>
<proteinExistence type="inferred from homology"/>
<reference evidence="8" key="1">
    <citation type="journal article" date="2023" name="Science">
        <title>Elucidation of the pathway for biosynthesis of saponin adjuvants from the soapbark tree.</title>
        <authorList>
            <person name="Reed J."/>
            <person name="Orme A."/>
            <person name="El-Demerdash A."/>
            <person name="Owen C."/>
            <person name="Martin L.B.B."/>
            <person name="Misra R.C."/>
            <person name="Kikuchi S."/>
            <person name="Rejzek M."/>
            <person name="Martin A.C."/>
            <person name="Harkess A."/>
            <person name="Leebens-Mack J."/>
            <person name="Louveau T."/>
            <person name="Stephenson M.J."/>
            <person name="Osbourn A."/>
        </authorList>
    </citation>
    <scope>NUCLEOTIDE SEQUENCE</scope>
    <source>
        <strain evidence="8">S10</strain>
    </source>
</reference>
<dbReference type="KEGG" id="qsa:O6P43_010888"/>
<evidence type="ECO:0000256" key="3">
    <source>
        <dbReference type="ARBA" id="ARBA00022692"/>
    </source>
</evidence>
<dbReference type="Proteomes" id="UP001163823">
    <property type="component" value="Chromosome 4"/>
</dbReference>
<evidence type="ECO:0000256" key="5">
    <source>
        <dbReference type="ARBA" id="ARBA00022989"/>
    </source>
</evidence>
<evidence type="ECO:0000313" key="9">
    <source>
        <dbReference type="Proteomes" id="UP001163823"/>
    </source>
</evidence>
<keyword evidence="5 7" id="KW-1133">Transmembrane helix</keyword>
<dbReference type="EMBL" id="JARAOO010000004">
    <property type="protein sequence ID" value="KAJ7973101.1"/>
    <property type="molecule type" value="Genomic_DNA"/>
</dbReference>
<dbReference type="PANTHER" id="PTHR36774:SF1">
    <property type="entry name" value="INSULIN-INDUCED PROTEIN"/>
    <property type="match status" value="1"/>
</dbReference>
<feature type="transmembrane region" description="Helical" evidence="7">
    <location>
        <begin position="207"/>
        <end position="228"/>
    </location>
</feature>